<evidence type="ECO:0000256" key="1">
    <source>
        <dbReference type="SAM" id="SignalP"/>
    </source>
</evidence>
<reference evidence="3" key="1">
    <citation type="journal article" date="2017" name="Nat. Ecol. Evol.">
        <title>Genome expansion and lineage-specific genetic innovations in the forest pathogenic fungi Armillaria.</title>
        <authorList>
            <person name="Sipos G."/>
            <person name="Prasanna A.N."/>
            <person name="Walter M.C."/>
            <person name="O'Connor E."/>
            <person name="Balint B."/>
            <person name="Krizsan K."/>
            <person name="Kiss B."/>
            <person name="Hess J."/>
            <person name="Varga T."/>
            <person name="Slot J."/>
            <person name="Riley R."/>
            <person name="Boka B."/>
            <person name="Rigling D."/>
            <person name="Barry K."/>
            <person name="Lee J."/>
            <person name="Mihaltcheva S."/>
            <person name="LaButti K."/>
            <person name="Lipzen A."/>
            <person name="Waldron R."/>
            <person name="Moloney N.M."/>
            <person name="Sperisen C."/>
            <person name="Kredics L."/>
            <person name="Vagvoelgyi C."/>
            <person name="Patrignani A."/>
            <person name="Fitzpatrick D."/>
            <person name="Nagy I."/>
            <person name="Doyle S."/>
            <person name="Anderson J.B."/>
            <person name="Grigoriev I.V."/>
            <person name="Gueldener U."/>
            <person name="Muensterkoetter M."/>
            <person name="Nagy L.G."/>
        </authorList>
    </citation>
    <scope>NUCLEOTIDE SEQUENCE [LARGE SCALE GENOMIC DNA]</scope>
    <source>
        <strain evidence="3">28-4</strain>
    </source>
</reference>
<organism evidence="2 3">
    <name type="scientific">Armillaria solidipes</name>
    <dbReference type="NCBI Taxonomy" id="1076256"/>
    <lineage>
        <taxon>Eukaryota</taxon>
        <taxon>Fungi</taxon>
        <taxon>Dikarya</taxon>
        <taxon>Basidiomycota</taxon>
        <taxon>Agaricomycotina</taxon>
        <taxon>Agaricomycetes</taxon>
        <taxon>Agaricomycetidae</taxon>
        <taxon>Agaricales</taxon>
        <taxon>Marasmiineae</taxon>
        <taxon>Physalacriaceae</taxon>
        <taxon>Armillaria</taxon>
    </lineage>
</organism>
<evidence type="ECO:0000313" key="2">
    <source>
        <dbReference type="EMBL" id="PBK72066.1"/>
    </source>
</evidence>
<feature type="signal peptide" evidence="1">
    <location>
        <begin position="1"/>
        <end position="21"/>
    </location>
</feature>
<sequence length="129" mass="14145">MPSLRAMITFTFLFFSGLSLPADNDSVSRGSHRDLLETSCSKSSLKLPSSRDWFDRSAVNGSTDLYERGCWQCEGLEGMEGRRLMNLLPSIESLIFKTLAKSFCSEAALQSDKVLSVSVFIGATYGGLT</sequence>
<keyword evidence="3" id="KW-1185">Reference proteome</keyword>
<dbReference type="Proteomes" id="UP000218334">
    <property type="component" value="Unassembled WGS sequence"/>
</dbReference>
<feature type="chain" id="PRO_5013897530" description="Secreted protein" evidence="1">
    <location>
        <begin position="22"/>
        <end position="129"/>
    </location>
</feature>
<gene>
    <name evidence="2" type="ORF">ARMSODRAFT_972758</name>
</gene>
<evidence type="ECO:0000313" key="3">
    <source>
        <dbReference type="Proteomes" id="UP000218334"/>
    </source>
</evidence>
<proteinExistence type="predicted"/>
<name>A0A2H3C9V2_9AGAR</name>
<dbReference type="AlphaFoldDB" id="A0A2H3C9V2"/>
<accession>A0A2H3C9V2</accession>
<keyword evidence="1" id="KW-0732">Signal</keyword>
<protein>
    <recommendedName>
        <fullName evidence="4">Secreted protein</fullName>
    </recommendedName>
</protein>
<evidence type="ECO:0008006" key="4">
    <source>
        <dbReference type="Google" id="ProtNLM"/>
    </source>
</evidence>
<dbReference type="EMBL" id="KZ293422">
    <property type="protein sequence ID" value="PBK72066.1"/>
    <property type="molecule type" value="Genomic_DNA"/>
</dbReference>